<evidence type="ECO:0000313" key="7">
    <source>
        <dbReference type="EMBL" id="JAS16434.1"/>
    </source>
</evidence>
<dbReference type="Pfam" id="PF00096">
    <property type="entry name" value="zf-C2H2"/>
    <property type="match status" value="2"/>
</dbReference>
<evidence type="ECO:0000256" key="3">
    <source>
        <dbReference type="ARBA" id="ARBA00022771"/>
    </source>
</evidence>
<evidence type="ECO:0000256" key="1">
    <source>
        <dbReference type="ARBA" id="ARBA00022723"/>
    </source>
</evidence>
<evidence type="ECO:0000256" key="4">
    <source>
        <dbReference type="ARBA" id="ARBA00022833"/>
    </source>
</evidence>
<dbReference type="PANTHER" id="PTHR19818:SF166">
    <property type="entry name" value="C2H2-TYPE DOMAIN-CONTAINING PROTEIN"/>
    <property type="match status" value="1"/>
</dbReference>
<sequence length="489" mass="55110">MDRTIMSVSGRGTIDPNDHLPYELDMSVVISDRNSNSWNSPNVTELSPISCSSSESSSLKNEVKRGRPKAAVIDDLKKEGSTSGSTIKCKFCHRVFPREKSLQAHLRTHTGERPYKCDFPGCVKAFTQSGQLKTHQRLHTGEKPFVCSFLGCTRSFTHANRRCTDHPLSALSRCDTKVLRPANPVSPKEINEWFESKGGGRIHVQTSGKEITINTLTDDKQMEFNSSTDDIENTIFSIQSKKLKFNEDISFEFNSDSSTTNINPMLDANVGNRDQLFSGNNSNISNTQSPSQRVELPKKRWLREAFLDKSLQDLSEPNQLRPTVLILATKDKKTPSEKCREHLDDIKPVSNSTPKHVLSVEQDWLSSNIELASPPNSSTSYNSNKVFTPKYDKFEFPPTPETYYSDTNDTPYRTKIKKIVQTDCLLSKDYPVNNIILQALKIQDSFTDKCIYKTLNQSFDEELAVPLPADDEYVSLEDICTPLNLSLTN</sequence>
<protein>
    <recommendedName>
        <fullName evidence="6">C2H2-type domain-containing protein</fullName>
    </recommendedName>
</protein>
<keyword evidence="3 5" id="KW-0863">Zinc-finger</keyword>
<evidence type="ECO:0000256" key="5">
    <source>
        <dbReference type="PROSITE-ProRule" id="PRU00042"/>
    </source>
</evidence>
<reference evidence="7" key="1">
    <citation type="submission" date="2015-12" db="EMBL/GenBank/DDBJ databases">
        <title>De novo transcriptome assembly of four potential Pierce s Disease insect vectors from Arizona vineyards.</title>
        <authorList>
            <person name="Tassone E.E."/>
        </authorList>
    </citation>
    <scope>NUCLEOTIDE SEQUENCE</scope>
</reference>
<feature type="domain" description="C2H2-type" evidence="6">
    <location>
        <begin position="87"/>
        <end position="114"/>
    </location>
</feature>
<dbReference type="GO" id="GO:0008270">
    <property type="term" value="F:zinc ion binding"/>
    <property type="evidence" value="ECO:0007669"/>
    <property type="project" value="UniProtKB-KW"/>
</dbReference>
<keyword evidence="2" id="KW-0677">Repeat</keyword>
<proteinExistence type="predicted"/>
<dbReference type="InterPro" id="IPR050329">
    <property type="entry name" value="GLI_C2H2-zinc-finger"/>
</dbReference>
<dbReference type="SMART" id="SM00355">
    <property type="entry name" value="ZnF_C2H2"/>
    <property type="match status" value="2"/>
</dbReference>
<dbReference type="Gene3D" id="3.30.160.60">
    <property type="entry name" value="Classic Zinc Finger"/>
    <property type="match status" value="3"/>
</dbReference>
<keyword evidence="4" id="KW-0862">Zinc</keyword>
<organism evidence="7">
    <name type="scientific">Clastoptera arizonana</name>
    <name type="common">Arizona spittle bug</name>
    <dbReference type="NCBI Taxonomy" id="38151"/>
    <lineage>
        <taxon>Eukaryota</taxon>
        <taxon>Metazoa</taxon>
        <taxon>Ecdysozoa</taxon>
        <taxon>Arthropoda</taxon>
        <taxon>Hexapoda</taxon>
        <taxon>Insecta</taxon>
        <taxon>Pterygota</taxon>
        <taxon>Neoptera</taxon>
        <taxon>Paraneoptera</taxon>
        <taxon>Hemiptera</taxon>
        <taxon>Auchenorrhyncha</taxon>
        <taxon>Cercopoidea</taxon>
        <taxon>Clastopteridae</taxon>
        <taxon>Clastoptera</taxon>
    </lineage>
</organism>
<dbReference type="InterPro" id="IPR013087">
    <property type="entry name" value="Znf_C2H2_type"/>
</dbReference>
<dbReference type="GO" id="GO:0000981">
    <property type="term" value="F:DNA-binding transcription factor activity, RNA polymerase II-specific"/>
    <property type="evidence" value="ECO:0007669"/>
    <property type="project" value="TreeGrafter"/>
</dbReference>
<evidence type="ECO:0000256" key="2">
    <source>
        <dbReference type="ARBA" id="ARBA00022737"/>
    </source>
</evidence>
<feature type="domain" description="C2H2-type" evidence="6">
    <location>
        <begin position="115"/>
        <end position="144"/>
    </location>
</feature>
<name>A0A1B6CSM7_9HEMI</name>
<accession>A0A1B6CSM7</accession>
<dbReference type="SUPFAM" id="SSF57667">
    <property type="entry name" value="beta-beta-alpha zinc fingers"/>
    <property type="match status" value="1"/>
</dbReference>
<keyword evidence="1" id="KW-0479">Metal-binding</keyword>
<dbReference type="PANTHER" id="PTHR19818">
    <property type="entry name" value="ZINC FINGER PROTEIN ZIC AND GLI"/>
    <property type="match status" value="1"/>
</dbReference>
<dbReference type="GO" id="GO:0000978">
    <property type="term" value="F:RNA polymerase II cis-regulatory region sequence-specific DNA binding"/>
    <property type="evidence" value="ECO:0007669"/>
    <property type="project" value="TreeGrafter"/>
</dbReference>
<dbReference type="GO" id="GO:0045944">
    <property type="term" value="P:positive regulation of transcription by RNA polymerase II"/>
    <property type="evidence" value="ECO:0007669"/>
    <property type="project" value="UniProtKB-ARBA"/>
</dbReference>
<evidence type="ECO:0000259" key="6">
    <source>
        <dbReference type="PROSITE" id="PS50157"/>
    </source>
</evidence>
<dbReference type="FunFam" id="3.30.160.60:FF:000474">
    <property type="entry name" value="zinc finger protein 367"/>
    <property type="match status" value="1"/>
</dbReference>
<dbReference type="PROSITE" id="PS00028">
    <property type="entry name" value="ZINC_FINGER_C2H2_1"/>
    <property type="match status" value="2"/>
</dbReference>
<dbReference type="AlphaFoldDB" id="A0A1B6CSM7"/>
<dbReference type="PROSITE" id="PS50157">
    <property type="entry name" value="ZINC_FINGER_C2H2_2"/>
    <property type="match status" value="2"/>
</dbReference>
<dbReference type="EMBL" id="GEDC01020864">
    <property type="protein sequence ID" value="JAS16434.1"/>
    <property type="molecule type" value="Transcribed_RNA"/>
</dbReference>
<gene>
    <name evidence="7" type="ORF">g.2578</name>
</gene>
<dbReference type="InterPro" id="IPR036236">
    <property type="entry name" value="Znf_C2H2_sf"/>
</dbReference>
<dbReference type="GO" id="GO:0005634">
    <property type="term" value="C:nucleus"/>
    <property type="evidence" value="ECO:0007669"/>
    <property type="project" value="UniProtKB-ARBA"/>
</dbReference>